<accession>A0A930UD97</accession>
<dbReference type="GO" id="GO:0005524">
    <property type="term" value="F:ATP binding"/>
    <property type="evidence" value="ECO:0007669"/>
    <property type="project" value="UniProtKB-KW"/>
</dbReference>
<dbReference type="GO" id="GO:0009360">
    <property type="term" value="C:DNA polymerase III complex"/>
    <property type="evidence" value="ECO:0007669"/>
    <property type="project" value="InterPro"/>
</dbReference>
<comment type="similarity">
    <text evidence="1 11">Belongs to the DnaX/STICHEL family.</text>
</comment>
<dbReference type="GO" id="GO:0003887">
    <property type="term" value="F:DNA-directed DNA polymerase activity"/>
    <property type="evidence" value="ECO:0007669"/>
    <property type="project" value="UniProtKB-KW"/>
</dbReference>
<evidence type="ECO:0000256" key="3">
    <source>
        <dbReference type="ARBA" id="ARBA00022695"/>
    </source>
</evidence>
<evidence type="ECO:0000256" key="4">
    <source>
        <dbReference type="ARBA" id="ARBA00022705"/>
    </source>
</evidence>
<evidence type="ECO:0000256" key="2">
    <source>
        <dbReference type="ARBA" id="ARBA00022679"/>
    </source>
</evidence>
<dbReference type="Gene3D" id="3.30.300.150">
    <property type="entry name" value="DNA polymerase III, tau subunit, domain V"/>
    <property type="match status" value="1"/>
</dbReference>
<dbReference type="PANTHER" id="PTHR11669">
    <property type="entry name" value="REPLICATION FACTOR C / DNA POLYMERASE III GAMMA-TAU SUBUNIT"/>
    <property type="match status" value="1"/>
</dbReference>
<keyword evidence="5" id="KW-0479">Metal-binding</keyword>
<keyword evidence="7" id="KW-0862">Zinc</keyword>
<dbReference type="InterPro" id="IPR012763">
    <property type="entry name" value="DNA_pol_III_sug/sutau_N"/>
</dbReference>
<dbReference type="Gene3D" id="1.20.272.10">
    <property type="match status" value="1"/>
</dbReference>
<dbReference type="InterPro" id="IPR008921">
    <property type="entry name" value="DNA_pol3_clamp-load_cplx_C"/>
</dbReference>
<dbReference type="InterPro" id="IPR050238">
    <property type="entry name" value="DNA_Rep/Repair_Clamp_Loader"/>
</dbReference>
<comment type="caution">
    <text evidence="14">The sequence shown here is derived from an EMBL/GenBank/DDBJ whole genome shotgun (WGS) entry which is preliminary data.</text>
</comment>
<evidence type="ECO:0000256" key="9">
    <source>
        <dbReference type="ARBA" id="ARBA00022932"/>
    </source>
</evidence>
<dbReference type="SUPFAM" id="SSF52540">
    <property type="entry name" value="P-loop containing nucleoside triphosphate hydrolases"/>
    <property type="match status" value="1"/>
</dbReference>
<keyword evidence="9 11" id="KW-0239">DNA-directed DNA polymerase</keyword>
<evidence type="ECO:0000256" key="7">
    <source>
        <dbReference type="ARBA" id="ARBA00022833"/>
    </source>
</evidence>
<comment type="subunit">
    <text evidence="11">DNA polymerase III contains a core (composed of alpha, epsilon and theta chains) that associates with a tau subunit. This core dimerizes to form the POLIII' complex. PolIII' associates with the gamma complex (composed of gamma, delta, delta', psi and chi chains) and with the beta chain to form the complete DNA polymerase III complex.</text>
</comment>
<proteinExistence type="inferred from homology"/>
<evidence type="ECO:0000256" key="1">
    <source>
        <dbReference type="ARBA" id="ARBA00006360"/>
    </source>
</evidence>
<keyword evidence="3 11" id="KW-0548">Nucleotidyltransferase</keyword>
<dbReference type="InterPro" id="IPR001270">
    <property type="entry name" value="ClpA/B"/>
</dbReference>
<dbReference type="EMBL" id="JADHEI010000052">
    <property type="protein sequence ID" value="MBF2735780.1"/>
    <property type="molecule type" value="Genomic_DNA"/>
</dbReference>
<evidence type="ECO:0000259" key="13">
    <source>
        <dbReference type="SMART" id="SM00382"/>
    </source>
</evidence>
<dbReference type="InterPro" id="IPR038249">
    <property type="entry name" value="PolIII_tau_V_sf"/>
</dbReference>
<dbReference type="SMART" id="SM00382">
    <property type="entry name" value="AAA"/>
    <property type="match status" value="1"/>
</dbReference>
<dbReference type="PRINTS" id="PR00300">
    <property type="entry name" value="CLPPROTEASEA"/>
</dbReference>
<dbReference type="CDD" id="cd00009">
    <property type="entry name" value="AAA"/>
    <property type="match status" value="1"/>
</dbReference>
<dbReference type="SUPFAM" id="SSF48019">
    <property type="entry name" value="post-AAA+ oligomerization domain-like"/>
    <property type="match status" value="1"/>
</dbReference>
<dbReference type="EC" id="2.7.7.7" evidence="11"/>
<dbReference type="CDD" id="cd18137">
    <property type="entry name" value="HLD_clamp_pol_III_gamma_tau"/>
    <property type="match status" value="1"/>
</dbReference>
<feature type="region of interest" description="Disordered" evidence="12">
    <location>
        <begin position="368"/>
        <end position="411"/>
    </location>
</feature>
<keyword evidence="2 11" id="KW-0808">Transferase</keyword>
<gene>
    <name evidence="11 14" type="primary">dnaX</name>
    <name evidence="14" type="ORF">ISN26_06895</name>
</gene>
<name>A0A930UD97_9GAMM</name>
<dbReference type="GO" id="GO:0003677">
    <property type="term" value="F:DNA binding"/>
    <property type="evidence" value="ECO:0007669"/>
    <property type="project" value="InterPro"/>
</dbReference>
<dbReference type="InterPro" id="IPR027417">
    <property type="entry name" value="P-loop_NTPase"/>
</dbReference>
<dbReference type="GO" id="GO:0006261">
    <property type="term" value="P:DNA-templated DNA replication"/>
    <property type="evidence" value="ECO:0007669"/>
    <property type="project" value="TreeGrafter"/>
</dbReference>
<keyword evidence="6 11" id="KW-0547">Nucleotide-binding</keyword>
<dbReference type="FunFam" id="3.40.50.300:FF:000014">
    <property type="entry name" value="DNA polymerase III subunit gamma/tau"/>
    <property type="match status" value="1"/>
</dbReference>
<evidence type="ECO:0000256" key="5">
    <source>
        <dbReference type="ARBA" id="ARBA00022723"/>
    </source>
</evidence>
<evidence type="ECO:0000256" key="8">
    <source>
        <dbReference type="ARBA" id="ARBA00022840"/>
    </source>
</evidence>
<keyword evidence="4 11" id="KW-0235">DNA replication</keyword>
<feature type="domain" description="AAA+ ATPase" evidence="13">
    <location>
        <begin position="46"/>
        <end position="206"/>
    </location>
</feature>
<dbReference type="Gene3D" id="1.10.8.60">
    <property type="match status" value="1"/>
</dbReference>
<evidence type="ECO:0000313" key="15">
    <source>
        <dbReference type="Proteomes" id="UP000604381"/>
    </source>
</evidence>
<reference evidence="14" key="1">
    <citation type="submission" date="2020-10" db="EMBL/GenBank/DDBJ databases">
        <title>An improved Amphimedon queenslandica hologenome assembly reveals how three proteobacterial symbionts can extend the metabolic phenotypic of their marine sponge host.</title>
        <authorList>
            <person name="Degnan B."/>
            <person name="Degnan S."/>
            <person name="Xiang X."/>
        </authorList>
    </citation>
    <scope>NUCLEOTIDE SEQUENCE</scope>
    <source>
        <strain evidence="14">AqS2</strain>
    </source>
</reference>
<feature type="compositionally biased region" description="Low complexity" evidence="12">
    <location>
        <begin position="368"/>
        <end position="379"/>
    </location>
</feature>
<dbReference type="NCBIfam" id="TIGR02397">
    <property type="entry name" value="dnaX_nterm"/>
    <property type="match status" value="1"/>
</dbReference>
<dbReference type="Pfam" id="PF12169">
    <property type="entry name" value="DNA_pol3_gamma3"/>
    <property type="match status" value="1"/>
</dbReference>
<evidence type="ECO:0000256" key="6">
    <source>
        <dbReference type="ARBA" id="ARBA00022741"/>
    </source>
</evidence>
<evidence type="ECO:0000256" key="11">
    <source>
        <dbReference type="RuleBase" id="RU364063"/>
    </source>
</evidence>
<organism evidence="14 15">
    <name type="scientific">Candidatus Amphirhobacter heronislandensis</name>
    <dbReference type="NCBI Taxonomy" id="1732024"/>
    <lineage>
        <taxon>Bacteria</taxon>
        <taxon>Pseudomonadati</taxon>
        <taxon>Pseudomonadota</taxon>
        <taxon>Gammaproteobacteria</taxon>
        <taxon>Candidatus Tethybacterales</taxon>
        <taxon>Candidatus Tethybacteraceae</taxon>
        <taxon>Candidatus Amphirhobacter</taxon>
    </lineage>
</organism>
<evidence type="ECO:0000256" key="10">
    <source>
        <dbReference type="ARBA" id="ARBA00049244"/>
    </source>
</evidence>
<evidence type="ECO:0000313" key="14">
    <source>
        <dbReference type="EMBL" id="MBF2735780.1"/>
    </source>
</evidence>
<dbReference type="AlphaFoldDB" id="A0A930UD97"/>
<dbReference type="InterPro" id="IPR022754">
    <property type="entry name" value="DNA_pol_III_gamma-3"/>
</dbReference>
<dbReference type="PANTHER" id="PTHR11669:SF0">
    <property type="entry name" value="PROTEIN STICHEL-LIKE 2"/>
    <property type="match status" value="1"/>
</dbReference>
<evidence type="ECO:0000256" key="12">
    <source>
        <dbReference type="SAM" id="MobiDB-lite"/>
    </source>
</evidence>
<protein>
    <recommendedName>
        <fullName evidence="11">DNA polymerase III subunit gamma/tau</fullName>
        <ecNumber evidence="11">2.7.7.7</ecNumber>
    </recommendedName>
</protein>
<dbReference type="InterPro" id="IPR045085">
    <property type="entry name" value="HLD_clamp_pol_III_gamma_tau"/>
</dbReference>
<dbReference type="FunFam" id="1.10.8.60:FF:000013">
    <property type="entry name" value="DNA polymerase III subunit gamma/tau"/>
    <property type="match status" value="1"/>
</dbReference>
<dbReference type="Gene3D" id="3.40.50.300">
    <property type="entry name" value="P-loop containing nucleotide triphosphate hydrolases"/>
    <property type="match status" value="1"/>
</dbReference>
<keyword evidence="8 11" id="KW-0067">ATP-binding</keyword>
<dbReference type="Pfam" id="PF13177">
    <property type="entry name" value="DNA_pol3_delta2"/>
    <property type="match status" value="1"/>
</dbReference>
<feature type="compositionally biased region" description="Low complexity" evidence="12">
    <location>
        <begin position="389"/>
        <end position="411"/>
    </location>
</feature>
<dbReference type="InterPro" id="IPR003593">
    <property type="entry name" value="AAA+_ATPase"/>
</dbReference>
<comment type="function">
    <text evidence="11">DNA polymerase III is a complex, multichain enzyme responsible for most of the replicative synthesis in bacteria. This DNA polymerase also exhibits 3' to 5' exonuclease activity.</text>
</comment>
<dbReference type="Pfam" id="PF22608">
    <property type="entry name" value="DNAX_ATPase_lid"/>
    <property type="match status" value="1"/>
</dbReference>
<keyword evidence="15" id="KW-1185">Reference proteome</keyword>
<comment type="catalytic activity">
    <reaction evidence="10 11">
        <text>DNA(n) + a 2'-deoxyribonucleoside 5'-triphosphate = DNA(n+1) + diphosphate</text>
        <dbReference type="Rhea" id="RHEA:22508"/>
        <dbReference type="Rhea" id="RHEA-COMP:17339"/>
        <dbReference type="Rhea" id="RHEA-COMP:17340"/>
        <dbReference type="ChEBI" id="CHEBI:33019"/>
        <dbReference type="ChEBI" id="CHEBI:61560"/>
        <dbReference type="ChEBI" id="CHEBI:173112"/>
        <dbReference type="EC" id="2.7.7.7"/>
    </reaction>
</comment>
<dbReference type="GO" id="GO:0046872">
    <property type="term" value="F:metal ion binding"/>
    <property type="evidence" value="ECO:0007669"/>
    <property type="project" value="UniProtKB-KW"/>
</dbReference>
<dbReference type="Proteomes" id="UP000604381">
    <property type="component" value="Unassembled WGS sequence"/>
</dbReference>
<sequence>MAAADEGGGDAALALARRWRPRRFAEVVGQKVEIETLRGSLARGRTHHAYMFTGTRGVGKTTLARILAKAFNCAALADGEPCGKCDSCQQVDAGVHPDVFEMDAASTTQVDSMREVLDSTSYAPSSGPCKVYIIDEVHMLSKAAFNAMLKTLEEPPPHVKFILATTDPQQVPATVHSRCLRFALRRLGRDELAGHLARVLEAEKIEAEPAALNLIAGAADGSVRDSLSILEEALAGGGAVAEERVRELLGLAGAEAAPRLLAALRAKDLAGAVELADGLHARGADLAQVLAALAEHVHRGQLAALFPALREDGAAPELRPADAQLVYEIAVNGRRQLLEGADAKIAFDMTLLRIGELLGTLPEPAPAPAAVKPVARPAAEPAPRPAPAPAAQAAAPVDEPAPAAAAEDAAPAGMPADAAAWQRLSGQVDARAQALAQQCAFVGADAAAGVLRLATEATKLLTQQDRLLRSLAAITGGAVKEIVFGAAPAAAAATPAQARASEERARHAAAVASIEQGPALAKIRERYPNSTVGELEE</sequence>